<accession>A0AAD6MKQ1</accession>
<dbReference type="Proteomes" id="UP001164929">
    <property type="component" value="Chromosome 8"/>
</dbReference>
<sequence length="72" mass="8314">MAIKMKQKDGINKFKWQNGNFKEAPGRNQSERGLKASRGEFLWCHVETRASLGSRRFALPGVTRFEYKVPPM</sequence>
<comment type="caution">
    <text evidence="1">The sequence shown here is derived from an EMBL/GenBank/DDBJ whole genome shotgun (WGS) entry which is preliminary data.</text>
</comment>
<evidence type="ECO:0000313" key="2">
    <source>
        <dbReference type="Proteomes" id="UP001164929"/>
    </source>
</evidence>
<evidence type="ECO:0000313" key="1">
    <source>
        <dbReference type="EMBL" id="KAJ6987379.1"/>
    </source>
</evidence>
<proteinExistence type="predicted"/>
<dbReference type="AlphaFoldDB" id="A0AAD6MKQ1"/>
<gene>
    <name evidence="1" type="ORF">NC653_020588</name>
</gene>
<keyword evidence="2" id="KW-1185">Reference proteome</keyword>
<protein>
    <submittedName>
        <fullName evidence="1">Uncharacterized protein</fullName>
    </submittedName>
</protein>
<reference evidence="1" key="1">
    <citation type="journal article" date="2023" name="Mol. Ecol. Resour.">
        <title>Chromosome-level genome assembly of a triploid poplar Populus alba 'Berolinensis'.</title>
        <authorList>
            <person name="Chen S."/>
            <person name="Yu Y."/>
            <person name="Wang X."/>
            <person name="Wang S."/>
            <person name="Zhang T."/>
            <person name="Zhou Y."/>
            <person name="He R."/>
            <person name="Meng N."/>
            <person name="Wang Y."/>
            <person name="Liu W."/>
            <person name="Liu Z."/>
            <person name="Liu J."/>
            <person name="Guo Q."/>
            <person name="Huang H."/>
            <person name="Sederoff R.R."/>
            <person name="Wang G."/>
            <person name="Qu G."/>
            <person name="Chen S."/>
        </authorList>
    </citation>
    <scope>NUCLEOTIDE SEQUENCE</scope>
    <source>
        <strain evidence="1">SC-2020</strain>
    </source>
</reference>
<organism evidence="1 2">
    <name type="scientific">Populus alba x Populus x berolinensis</name>
    <dbReference type="NCBI Taxonomy" id="444605"/>
    <lineage>
        <taxon>Eukaryota</taxon>
        <taxon>Viridiplantae</taxon>
        <taxon>Streptophyta</taxon>
        <taxon>Embryophyta</taxon>
        <taxon>Tracheophyta</taxon>
        <taxon>Spermatophyta</taxon>
        <taxon>Magnoliopsida</taxon>
        <taxon>eudicotyledons</taxon>
        <taxon>Gunneridae</taxon>
        <taxon>Pentapetalae</taxon>
        <taxon>rosids</taxon>
        <taxon>fabids</taxon>
        <taxon>Malpighiales</taxon>
        <taxon>Salicaceae</taxon>
        <taxon>Saliceae</taxon>
        <taxon>Populus</taxon>
    </lineage>
</organism>
<dbReference type="EMBL" id="JAQIZT010000008">
    <property type="protein sequence ID" value="KAJ6987379.1"/>
    <property type="molecule type" value="Genomic_DNA"/>
</dbReference>
<name>A0AAD6MKQ1_9ROSI</name>